<dbReference type="Gene3D" id="2.10.220.10">
    <property type="entry name" value="Hormone Receptor, Insulin-like Growth Factor Receptor 1, Chain A, domain 2"/>
    <property type="match status" value="9"/>
</dbReference>
<feature type="signal peptide" evidence="6">
    <location>
        <begin position="1"/>
        <end position="23"/>
    </location>
</feature>
<organism evidence="8 9">
    <name type="scientific">Engystomops pustulosus</name>
    <name type="common">Tungara frog</name>
    <name type="synonym">Physalaemus pustulosus</name>
    <dbReference type="NCBI Taxonomy" id="76066"/>
    <lineage>
        <taxon>Eukaryota</taxon>
        <taxon>Metazoa</taxon>
        <taxon>Chordata</taxon>
        <taxon>Craniata</taxon>
        <taxon>Vertebrata</taxon>
        <taxon>Euteleostomi</taxon>
        <taxon>Amphibia</taxon>
        <taxon>Batrachia</taxon>
        <taxon>Anura</taxon>
        <taxon>Neobatrachia</taxon>
        <taxon>Hyloidea</taxon>
        <taxon>Leptodactylidae</taxon>
        <taxon>Leiuperinae</taxon>
        <taxon>Engystomops</taxon>
    </lineage>
</organism>
<dbReference type="Proteomes" id="UP000824782">
    <property type="component" value="Unassembled WGS sequence"/>
</dbReference>
<dbReference type="Pfam" id="PF15913">
    <property type="entry name" value="Furin-like_2"/>
    <property type="match status" value="1"/>
</dbReference>
<feature type="transmembrane region" description="Helical" evidence="5">
    <location>
        <begin position="870"/>
        <end position="890"/>
    </location>
</feature>
<evidence type="ECO:0000259" key="7">
    <source>
        <dbReference type="SMART" id="SM00181"/>
    </source>
</evidence>
<dbReference type="InterPro" id="IPR006212">
    <property type="entry name" value="Furin_repeat"/>
</dbReference>
<feature type="domain" description="EGF-like" evidence="7">
    <location>
        <begin position="191"/>
        <end position="220"/>
    </location>
</feature>
<keyword evidence="9" id="KW-1185">Reference proteome</keyword>
<dbReference type="PANTHER" id="PTHR15332">
    <property type="entry name" value="PROPROTEIN CONVERTASE SUBTILISIN_KEXIN TYPE 5-LIKE"/>
    <property type="match status" value="1"/>
</dbReference>
<feature type="domain" description="EGF-like" evidence="7">
    <location>
        <begin position="91"/>
        <end position="123"/>
    </location>
</feature>
<sequence>MELRAAIAYSSVLLLLYGCGLQAAMLCPNGQFALNAQCVDCHSSCEECSGQEPYECTQCGIDEDGTERFLHRSRCKVHCPRGYYPELDTYSCESCPLNCDICSNANSCQKCKRNYRLQNGSCNLIQCLPGQMEDPDTGECVDCETGCKTCPVDDPEICLSCLQGYFLYHLQCRKHCPSKTYEDNDSKMCLACPLGCNECRNETHCSICQSGYFLHETTCVLKCPSDTFQNTKKWQCEACHKTCLTCHGLSPRDCDLCPDEKQPSFGMCHLVTCMDEQYFNVADGQCYDCDLSCQSCFGLKAQDCFSCHAGYYLDEENQCVPSCPQGFFGDPFTQTCEKCSSSCESCAGSSENCLKCYTQEQNLFLHEGNCLPDCPEGYFENIEGTCETCDGSCWTCEGSKVNCLSCVDGLFLENNRCLPNCSSRYYADEEGMCKRCPAHCTVCADERTCLECSYLYLLVNGTCKATCPDGYYEDLDAGRCVSCHVSCETCSGTSDIDCETCPSANPKLYQGKCLANCPAGTFYNDALSECQECHRTCAKCSGPEPTDCTQCQSQLTLNQESEMCGVQGDAKCPPKTFLEDDLFTCSSCHQTCESCDGPLAEHCLTCSVPFYLYKNTCVKLCPSGTYNTSEEADGLTLGFCSSCHQVCTTCHGGSAKDCDICAREYYKLLHLCILHCPPGYYIRENQCDKCDSHCQLCSGPGVDSCLECPSSTFQIEGTTHCVSECPERFYMHGNKCRKCHPSCRTCNDSSVQGCTGCDRGSSFKAGICYPQCEEHRYLDDNGTCQPCDSSCRHCSGPGSDHCISCKSNTAWSPEEMRCINCCDSQTDQNDCCFCDLNSVLCIKHLQLEAEQVALKNVKFPASDTVSHFPAAAPVLVSLLLLIAVAILSLWQAKSKQMLCWKQSYERLSDSPQTASAHGEDDAEEEALDECDVVYSTKDGTVYKKLPFRLHTNDSGLLTDVDCMNKV</sequence>
<evidence type="ECO:0000256" key="1">
    <source>
        <dbReference type="ARBA" id="ARBA00004613"/>
    </source>
</evidence>
<feature type="domain" description="EGF-like" evidence="7">
    <location>
        <begin position="388"/>
        <end position="418"/>
    </location>
</feature>
<proteinExistence type="predicted"/>
<evidence type="ECO:0000256" key="5">
    <source>
        <dbReference type="SAM" id="Phobius"/>
    </source>
</evidence>
<dbReference type="SUPFAM" id="SSF57184">
    <property type="entry name" value="Growth factor receptor domain"/>
    <property type="match status" value="6"/>
</dbReference>
<dbReference type="PANTHER" id="PTHR15332:SF175">
    <property type="entry name" value="PROPROTEIN CONVERTASE SUBTILISIN_KEXIN TYPE 5-LIKE"/>
    <property type="match status" value="1"/>
</dbReference>
<dbReference type="InterPro" id="IPR000742">
    <property type="entry name" value="EGF"/>
</dbReference>
<reference evidence="8" key="1">
    <citation type="thesis" date="2020" institute="ProQuest LLC" country="789 East Eisenhower Parkway, Ann Arbor, MI, USA">
        <title>Comparative Genomics and Chromosome Evolution.</title>
        <authorList>
            <person name="Mudd A.B."/>
        </authorList>
    </citation>
    <scope>NUCLEOTIDE SEQUENCE</scope>
    <source>
        <strain evidence="8">237g6f4</strain>
        <tissue evidence="8">Blood</tissue>
    </source>
</reference>
<keyword evidence="5" id="KW-0472">Membrane</keyword>
<feature type="domain" description="EGF-like" evidence="7">
    <location>
        <begin position="649"/>
        <end position="688"/>
    </location>
</feature>
<dbReference type="CDD" id="cd00064">
    <property type="entry name" value="FU"/>
    <property type="match status" value="6"/>
</dbReference>
<evidence type="ECO:0000256" key="2">
    <source>
        <dbReference type="ARBA" id="ARBA00022525"/>
    </source>
</evidence>
<dbReference type="PROSITE" id="PS51257">
    <property type="entry name" value="PROKAR_LIPOPROTEIN"/>
    <property type="match status" value="1"/>
</dbReference>
<comment type="subcellular location">
    <subcellularLocation>
        <location evidence="1">Secreted</location>
    </subcellularLocation>
</comment>
<evidence type="ECO:0000313" key="9">
    <source>
        <dbReference type="Proteomes" id="UP000824782"/>
    </source>
</evidence>
<feature type="domain" description="EGF-like" evidence="7">
    <location>
        <begin position="142"/>
        <end position="173"/>
    </location>
</feature>
<feature type="domain" description="EGF-like" evidence="7">
    <location>
        <begin position="292"/>
        <end position="337"/>
    </location>
</feature>
<keyword evidence="5" id="KW-1133">Transmembrane helix</keyword>
<protein>
    <recommendedName>
        <fullName evidence="7">EGF-like domain-containing protein</fullName>
    </recommendedName>
</protein>
<name>A0AAV7BTH6_ENGPU</name>
<evidence type="ECO:0000256" key="3">
    <source>
        <dbReference type="ARBA" id="ARBA00022729"/>
    </source>
</evidence>
<dbReference type="SMART" id="SM00261">
    <property type="entry name" value="FU"/>
    <property type="match status" value="16"/>
</dbReference>
<dbReference type="GO" id="GO:0005576">
    <property type="term" value="C:extracellular region"/>
    <property type="evidence" value="ECO:0007669"/>
    <property type="project" value="UniProtKB-SubCell"/>
</dbReference>
<keyword evidence="3 6" id="KW-0732">Signal</keyword>
<dbReference type="EMBL" id="WNYA01000004">
    <property type="protein sequence ID" value="KAG8575934.1"/>
    <property type="molecule type" value="Genomic_DNA"/>
</dbReference>
<dbReference type="SMART" id="SM00181">
    <property type="entry name" value="EGF"/>
    <property type="match status" value="8"/>
</dbReference>
<keyword evidence="4" id="KW-0325">Glycoprotein</keyword>
<dbReference type="AlphaFoldDB" id="A0AAV7BTH6"/>
<feature type="chain" id="PRO_5043473635" description="EGF-like domain-containing protein" evidence="6">
    <location>
        <begin position="24"/>
        <end position="966"/>
    </location>
</feature>
<evidence type="ECO:0000256" key="4">
    <source>
        <dbReference type="ARBA" id="ARBA00023180"/>
    </source>
</evidence>
<keyword evidence="2" id="KW-0964">Secreted</keyword>
<accession>A0AAV7BTH6</accession>
<gene>
    <name evidence="8" type="ORF">GDO81_009713</name>
</gene>
<dbReference type="InterPro" id="IPR043601">
    <property type="entry name" value="Rspo_Fu-CRD_dom"/>
</dbReference>
<comment type="caution">
    <text evidence="8">The sequence shown here is derived from an EMBL/GenBank/DDBJ whole genome shotgun (WGS) entry which is preliminary data.</text>
</comment>
<feature type="domain" description="EGF-like" evidence="7">
    <location>
        <begin position="345"/>
        <end position="387"/>
    </location>
</feature>
<evidence type="ECO:0000313" key="8">
    <source>
        <dbReference type="EMBL" id="KAG8575934.1"/>
    </source>
</evidence>
<feature type="domain" description="EGF-like" evidence="7">
    <location>
        <begin position="442"/>
        <end position="481"/>
    </location>
</feature>
<dbReference type="InterPro" id="IPR009030">
    <property type="entry name" value="Growth_fac_rcpt_cys_sf"/>
</dbReference>
<evidence type="ECO:0000256" key="6">
    <source>
        <dbReference type="SAM" id="SignalP"/>
    </source>
</evidence>
<keyword evidence="5" id="KW-0812">Transmembrane</keyword>